<evidence type="ECO:0000256" key="5">
    <source>
        <dbReference type="ARBA" id="ARBA00022989"/>
    </source>
</evidence>
<evidence type="ECO:0000256" key="3">
    <source>
        <dbReference type="ARBA" id="ARBA00022475"/>
    </source>
</evidence>
<dbReference type="AlphaFoldDB" id="A0A369MLN8"/>
<dbReference type="EMBL" id="PPTU01000005">
    <property type="protein sequence ID" value="RDB72000.1"/>
    <property type="molecule type" value="Genomic_DNA"/>
</dbReference>
<evidence type="ECO:0000313" key="11">
    <source>
        <dbReference type="Proteomes" id="UP000436429"/>
    </source>
</evidence>
<comment type="caution">
    <text evidence="9">The sequence shown here is derived from an EMBL/GenBank/DDBJ whole genome shotgun (WGS) entry which is preliminary data.</text>
</comment>
<dbReference type="PANTHER" id="PTHR34856:SF2">
    <property type="entry name" value="PROTEIN NRFD"/>
    <property type="match status" value="1"/>
</dbReference>
<keyword evidence="5 7" id="KW-1133">Transmembrane helix</keyword>
<evidence type="ECO:0000256" key="7">
    <source>
        <dbReference type="SAM" id="Phobius"/>
    </source>
</evidence>
<gene>
    <name evidence="9" type="ORF">C1875_04735</name>
    <name evidence="8" type="ORF">GO726_01105</name>
</gene>
<evidence type="ECO:0008006" key="12">
    <source>
        <dbReference type="Google" id="ProtNLM"/>
    </source>
</evidence>
<feature type="transmembrane region" description="Helical" evidence="7">
    <location>
        <begin position="143"/>
        <end position="164"/>
    </location>
</feature>
<evidence type="ECO:0000256" key="1">
    <source>
        <dbReference type="ARBA" id="ARBA00004651"/>
    </source>
</evidence>
<feature type="transmembrane region" description="Helical" evidence="7">
    <location>
        <begin position="236"/>
        <end position="257"/>
    </location>
</feature>
<keyword evidence="6 7" id="KW-0472">Membrane</keyword>
<comment type="subcellular location">
    <subcellularLocation>
        <location evidence="1">Cell membrane</location>
        <topology evidence="1">Multi-pass membrane protein</topology>
    </subcellularLocation>
</comment>
<dbReference type="GO" id="GO:0005886">
    <property type="term" value="C:plasma membrane"/>
    <property type="evidence" value="ECO:0007669"/>
    <property type="project" value="UniProtKB-SubCell"/>
</dbReference>
<dbReference type="Proteomes" id="UP000253970">
    <property type="component" value="Unassembled WGS sequence"/>
</dbReference>
<reference evidence="9 10" key="1">
    <citation type="journal article" date="2018" name="Elife">
        <title>Discovery and characterization of a prevalent human gut bacterial enzyme sufficient for the inactivation of a family of plant toxins.</title>
        <authorList>
            <person name="Koppel N."/>
            <person name="Bisanz J.E."/>
            <person name="Pandelia M.E."/>
            <person name="Turnbaugh P.J."/>
            <person name="Balskus E.P."/>
        </authorList>
    </citation>
    <scope>NUCLEOTIDE SEQUENCE [LARGE SCALE GENOMIC DNA]</scope>
    <source>
        <strain evidence="9 10">W1 BHI 6</strain>
    </source>
</reference>
<dbReference type="PANTHER" id="PTHR34856">
    <property type="entry name" value="PROTEIN NRFD"/>
    <property type="match status" value="1"/>
</dbReference>
<evidence type="ECO:0000256" key="2">
    <source>
        <dbReference type="ARBA" id="ARBA00008929"/>
    </source>
</evidence>
<feature type="transmembrane region" description="Helical" evidence="7">
    <location>
        <begin position="6"/>
        <end position="26"/>
    </location>
</feature>
<feature type="transmembrane region" description="Helical" evidence="7">
    <location>
        <begin position="108"/>
        <end position="131"/>
    </location>
</feature>
<evidence type="ECO:0000313" key="9">
    <source>
        <dbReference type="EMBL" id="RDB72000.1"/>
    </source>
</evidence>
<comment type="similarity">
    <text evidence="2">Belongs to the NrfD family.</text>
</comment>
<evidence type="ECO:0000313" key="8">
    <source>
        <dbReference type="EMBL" id="MVN31779.1"/>
    </source>
</evidence>
<feature type="transmembrane region" description="Helical" evidence="7">
    <location>
        <begin position="176"/>
        <end position="195"/>
    </location>
</feature>
<keyword evidence="3" id="KW-1003">Cell membrane</keyword>
<dbReference type="InterPro" id="IPR005614">
    <property type="entry name" value="NrfD-like"/>
</dbReference>
<evidence type="ECO:0000256" key="4">
    <source>
        <dbReference type="ARBA" id="ARBA00022692"/>
    </source>
</evidence>
<dbReference type="Pfam" id="PF03916">
    <property type="entry name" value="NrfD"/>
    <property type="match status" value="1"/>
</dbReference>
<dbReference type="EMBL" id="WPOM01000002">
    <property type="protein sequence ID" value="MVN31779.1"/>
    <property type="molecule type" value="Genomic_DNA"/>
</dbReference>
<dbReference type="InterPro" id="IPR052049">
    <property type="entry name" value="Electron_transfer_protein"/>
</dbReference>
<accession>A0A369MLN8</accession>
<keyword evidence="4 7" id="KW-0812">Transmembrane</keyword>
<organism evidence="9 10">
    <name type="scientific">Eggerthella lenta</name>
    <name type="common">Eubacterium lentum</name>
    <dbReference type="NCBI Taxonomy" id="84112"/>
    <lineage>
        <taxon>Bacteria</taxon>
        <taxon>Bacillati</taxon>
        <taxon>Actinomycetota</taxon>
        <taxon>Coriobacteriia</taxon>
        <taxon>Eggerthellales</taxon>
        <taxon>Eggerthellaceae</taxon>
        <taxon>Eggerthella</taxon>
    </lineage>
</organism>
<sequence length="299" mass="31619">MHPEWPLILFTFFLCVAGGALGAQGLLNVMGKGKKMQLASLVTALAALVVGGLSVFMHLQHWERIFNGFGHITSGITLEFIGCIVFAVVLVLYFLMMRRAEDGMAPKWCGVLAIVVGLALPVITGMSYLMASLPSWNTPLLPVYYLANTVFMGGLTALVIAGLTNDDSAKDLGVKVALAGGALQLIAVFTYAFIINGSAGLYSADIQYYFDPTLPDVAMVDRASIVGGIFAGANAVMFWLGVVAVGLVAPLVLTWLAKKVETGKKLAAYAGVALACVAVGGLCWRVILYVVAISIFALY</sequence>
<evidence type="ECO:0000256" key="6">
    <source>
        <dbReference type="ARBA" id="ARBA00023136"/>
    </source>
</evidence>
<name>A0A369MLN8_EGGLN</name>
<protein>
    <recommendedName>
        <fullName evidence="12">DMSO reductase</fullName>
    </recommendedName>
</protein>
<feature type="transmembrane region" description="Helical" evidence="7">
    <location>
        <begin position="38"/>
        <end position="59"/>
    </location>
</feature>
<feature type="transmembrane region" description="Helical" evidence="7">
    <location>
        <begin position="269"/>
        <end position="298"/>
    </location>
</feature>
<reference evidence="8 11" key="2">
    <citation type="submission" date="2019-11" db="EMBL/GenBank/DDBJ databases">
        <title>Whole genome shotgun sequencing (WGS) data from Adlercreutzia equolifaciens ResAG-91, Eggerthella lenta MRI-F36, MRI-F37, MRI-F40, ResAG-49, ResAG-88, ResAG-121, ResAG-145, and Gordonibacter sp. ResAG-5, ResAG-26, ResAG-43, ResAG-50, ResAG-59.</title>
        <authorList>
            <person name="Stoll D.A."/>
            <person name="Danylec N."/>
            <person name="Franz C.M.A.P."/>
            <person name="Huch M."/>
        </authorList>
    </citation>
    <scope>NUCLEOTIDE SEQUENCE [LARGE SCALE GENOMIC DNA]</scope>
    <source>
        <strain evidence="8 11">ResAG-88</strain>
    </source>
</reference>
<proteinExistence type="inferred from homology"/>
<dbReference type="RefSeq" id="WP_114533314.1">
    <property type="nucleotide sequence ID" value="NZ_CP089335.1"/>
</dbReference>
<feature type="transmembrane region" description="Helical" evidence="7">
    <location>
        <begin position="71"/>
        <end position="96"/>
    </location>
</feature>
<dbReference type="Proteomes" id="UP000436429">
    <property type="component" value="Unassembled WGS sequence"/>
</dbReference>
<evidence type="ECO:0000313" key="10">
    <source>
        <dbReference type="Proteomes" id="UP000253970"/>
    </source>
</evidence>